<dbReference type="InterPro" id="IPR048328">
    <property type="entry name" value="Dyp_perox_C"/>
</dbReference>
<comment type="caution">
    <text evidence="11">The sequence shown here is derived from an EMBL/GenBank/DDBJ whole genome shotgun (WGS) entry which is preliminary data.</text>
</comment>
<dbReference type="InterPro" id="IPR011008">
    <property type="entry name" value="Dimeric_a/b-barrel"/>
</dbReference>
<evidence type="ECO:0000313" key="12">
    <source>
        <dbReference type="Proteomes" id="UP000629371"/>
    </source>
</evidence>
<dbReference type="InterPro" id="IPR006314">
    <property type="entry name" value="Dyp_peroxidase"/>
</dbReference>
<dbReference type="Pfam" id="PF21105">
    <property type="entry name" value="DyP_N"/>
    <property type="match status" value="1"/>
</dbReference>
<evidence type="ECO:0000256" key="2">
    <source>
        <dbReference type="ARBA" id="ARBA00022559"/>
    </source>
</evidence>
<sequence>MTTTRVRPTAAPAMEQLPTPMLRTSREIQGNVLAAFNKDHMAFRYMRFPEDKAKGRGWLSVILNSVAVTADVEDFNEEFSLARRAYGQDPAKQATWVGVSLTFPGLLNVAADDEQVLREDLKNFPQLINGAAASAARLSDTGPSDPKNWLFGSPSTMVHAILLVASDSKEALEAKLQNIKAADEAHDMTLVHQDDGQTLPGKLKGHEHFGYKDGISQPGVKDFHREEPTNPGFRENRPGAKLIEPGEFVFGYKTEPNSKNRTGPAWMKNGSLQVVRRLSQDVQGWRDAVAEQAENFVPELDATQLGACLVGRHLDGTPLASPTDRLKGLGSDANDFDYADDPDGGQTPCAAHIRRTNPRKANPNIPVDSNRIMRRGIPYGPVLEDDPTADRGLMFVCYGTSIDEQFEFVQASWSNNARFTPGATGAPNCLDKVTGPDGGGEIALDPPRGPKATITMAQCVTTKGSVYAFTPSITTLRHLAAGDSLPRG</sequence>
<evidence type="ECO:0000259" key="9">
    <source>
        <dbReference type="Pfam" id="PF20628"/>
    </source>
</evidence>
<evidence type="ECO:0000256" key="3">
    <source>
        <dbReference type="ARBA" id="ARBA00022617"/>
    </source>
</evidence>
<gene>
    <name evidence="11" type="ORF">JK360_02520</name>
</gene>
<comment type="similarity">
    <text evidence="8">Belongs to the DyP-type peroxidase family.</text>
</comment>
<evidence type="ECO:0000256" key="5">
    <source>
        <dbReference type="ARBA" id="ARBA00022729"/>
    </source>
</evidence>
<reference evidence="11 12" key="1">
    <citation type="submission" date="2021-01" db="EMBL/GenBank/DDBJ databases">
        <title>WGS of actinomycetes isolated from Thailand.</title>
        <authorList>
            <person name="Thawai C."/>
        </authorList>
    </citation>
    <scope>NUCLEOTIDE SEQUENCE [LARGE SCALE GENOMIC DNA]</scope>
    <source>
        <strain evidence="11 12">CH9-7</strain>
    </source>
</reference>
<keyword evidence="2 11" id="KW-0575">Peroxidase</keyword>
<feature type="domain" description="Dyp-type peroxidase C-terminal" evidence="9">
    <location>
        <begin position="262"/>
        <end position="413"/>
    </location>
</feature>
<dbReference type="Pfam" id="PF20628">
    <property type="entry name" value="Dyp_perox_C"/>
    <property type="match status" value="1"/>
</dbReference>
<keyword evidence="3" id="KW-0349">Heme</keyword>
<evidence type="ECO:0000256" key="1">
    <source>
        <dbReference type="ARBA" id="ARBA00001970"/>
    </source>
</evidence>
<accession>A0ABS1MJN2</accession>
<dbReference type="Proteomes" id="UP000629371">
    <property type="component" value="Unassembled WGS sequence"/>
</dbReference>
<evidence type="ECO:0000256" key="8">
    <source>
        <dbReference type="ARBA" id="ARBA00025737"/>
    </source>
</evidence>
<evidence type="ECO:0000256" key="7">
    <source>
        <dbReference type="ARBA" id="ARBA00023004"/>
    </source>
</evidence>
<comment type="cofactor">
    <cofactor evidence="1">
        <name>heme b</name>
        <dbReference type="ChEBI" id="CHEBI:60344"/>
    </cofactor>
</comment>
<dbReference type="RefSeq" id="WP_201801427.1">
    <property type="nucleotide sequence ID" value="NZ_JAERRI010000001.1"/>
</dbReference>
<dbReference type="NCBIfam" id="TIGR01413">
    <property type="entry name" value="Dyp_perox_fam"/>
    <property type="match status" value="1"/>
</dbReference>
<organism evidence="11 12">
    <name type="scientific">Streptomyces siderophoricus</name>
    <dbReference type="NCBI Taxonomy" id="2802281"/>
    <lineage>
        <taxon>Bacteria</taxon>
        <taxon>Bacillati</taxon>
        <taxon>Actinomycetota</taxon>
        <taxon>Actinomycetes</taxon>
        <taxon>Kitasatosporales</taxon>
        <taxon>Streptomycetaceae</taxon>
        <taxon>Streptomyces</taxon>
    </lineage>
</organism>
<dbReference type="InterPro" id="IPR049509">
    <property type="entry name" value="DyP_N"/>
</dbReference>
<keyword evidence="4" id="KW-0479">Metal-binding</keyword>
<dbReference type="PANTHER" id="PTHR30521">
    <property type="entry name" value="DEFERROCHELATASE/PEROXIDASE"/>
    <property type="match status" value="1"/>
</dbReference>
<keyword evidence="7" id="KW-0408">Iron</keyword>
<proteinExistence type="inferred from homology"/>
<dbReference type="PROSITE" id="PS51404">
    <property type="entry name" value="DYP_PEROXIDASE"/>
    <property type="match status" value="1"/>
</dbReference>
<keyword evidence="12" id="KW-1185">Reference proteome</keyword>
<evidence type="ECO:0000256" key="6">
    <source>
        <dbReference type="ARBA" id="ARBA00023002"/>
    </source>
</evidence>
<evidence type="ECO:0000259" key="10">
    <source>
        <dbReference type="Pfam" id="PF21105"/>
    </source>
</evidence>
<keyword evidence="5" id="KW-0732">Signal</keyword>
<protein>
    <submittedName>
        <fullName evidence="11">Dyp-type peroxidase</fullName>
    </submittedName>
</protein>
<dbReference type="SUPFAM" id="SSF54909">
    <property type="entry name" value="Dimeric alpha+beta barrel"/>
    <property type="match status" value="1"/>
</dbReference>
<dbReference type="EMBL" id="JAERRI010000001">
    <property type="protein sequence ID" value="MBL1088278.1"/>
    <property type="molecule type" value="Genomic_DNA"/>
</dbReference>
<name>A0ABS1MJN2_9ACTN</name>
<feature type="domain" description="DyP dimeric alpha+beta barrel" evidence="10">
    <location>
        <begin position="27"/>
        <end position="184"/>
    </location>
</feature>
<evidence type="ECO:0000313" key="11">
    <source>
        <dbReference type="EMBL" id="MBL1088278.1"/>
    </source>
</evidence>
<dbReference type="GO" id="GO:0004601">
    <property type="term" value="F:peroxidase activity"/>
    <property type="evidence" value="ECO:0007669"/>
    <property type="project" value="UniProtKB-KW"/>
</dbReference>
<dbReference type="PANTHER" id="PTHR30521:SF4">
    <property type="entry name" value="DEFERROCHELATASE"/>
    <property type="match status" value="1"/>
</dbReference>
<evidence type="ECO:0000256" key="4">
    <source>
        <dbReference type="ARBA" id="ARBA00022723"/>
    </source>
</evidence>
<keyword evidence="6" id="KW-0560">Oxidoreductase</keyword>